<dbReference type="Proteomes" id="UP000248330">
    <property type="component" value="Unassembled WGS sequence"/>
</dbReference>
<organism evidence="8 9">
    <name type="scientific">Sinimarinibacterium flocculans</name>
    <dbReference type="NCBI Taxonomy" id="985250"/>
    <lineage>
        <taxon>Bacteria</taxon>
        <taxon>Pseudomonadati</taxon>
        <taxon>Pseudomonadota</taxon>
        <taxon>Gammaproteobacteria</taxon>
        <taxon>Nevskiales</taxon>
        <taxon>Nevskiaceae</taxon>
        <taxon>Sinimarinibacterium</taxon>
    </lineage>
</organism>
<feature type="domain" description="Mop" evidence="7">
    <location>
        <begin position="118"/>
        <end position="184"/>
    </location>
</feature>
<evidence type="ECO:0000256" key="4">
    <source>
        <dbReference type="ARBA" id="ARBA00022737"/>
    </source>
</evidence>
<proteinExistence type="inferred from homology"/>
<dbReference type="RefSeq" id="WP_110266086.1">
    <property type="nucleotide sequence ID" value="NZ_CAWNXA010000009.1"/>
</dbReference>
<name>A0A318E3H1_9GAMM</name>
<keyword evidence="9" id="KW-1185">Reference proteome</keyword>
<dbReference type="GO" id="GO:0030151">
    <property type="term" value="F:molybdenum ion binding"/>
    <property type="evidence" value="ECO:0007669"/>
    <property type="project" value="UniProtKB-UniRule"/>
</dbReference>
<dbReference type="PROSITE" id="PS51866">
    <property type="entry name" value="MOP"/>
    <property type="match status" value="2"/>
</dbReference>
<dbReference type="OrthoDB" id="9800709at2"/>
<reference evidence="8 9" key="1">
    <citation type="submission" date="2018-04" db="EMBL/GenBank/DDBJ databases">
        <title>Genomic Encyclopedia of Type Strains, Phase IV (KMG-IV): sequencing the most valuable type-strain genomes for metagenomic binning, comparative biology and taxonomic classification.</title>
        <authorList>
            <person name="Goeker M."/>
        </authorList>
    </citation>
    <scope>NUCLEOTIDE SEQUENCE [LARGE SCALE GENOMIC DNA]</scope>
    <source>
        <strain evidence="8 9">DSM 104150</strain>
    </source>
</reference>
<sequence length="259" mass="27383">MDADLLSQLAGGKQRRLELLQAIAASGSITHAAKAVGLSYKGAWSTVETMNNLAGEPLVHRVAGGRGGGGTRLTTRGQELLDLYERLQTERRSLVARIERERRGASRDLPVLGRLAMLSSARNQLAGRVTHIKTGAVNDEVDLEIGGDNRIRATITRESTRTLRLQAGTPITALIKAPWIMLAAGTPAPLACSADNQLHGRVRRVARGAVNAEVVLELAGGQTLAAIVTNASVDALGLRRSAPAIALFSAASVILVRLD</sequence>
<dbReference type="Gene3D" id="2.40.50.100">
    <property type="match status" value="2"/>
</dbReference>
<dbReference type="Gene3D" id="1.10.10.10">
    <property type="entry name" value="Winged helix-like DNA-binding domain superfamily/Winged helix DNA-binding domain"/>
    <property type="match status" value="1"/>
</dbReference>
<dbReference type="InterPro" id="IPR036388">
    <property type="entry name" value="WH-like_DNA-bd_sf"/>
</dbReference>
<comment type="caution">
    <text evidence="8">The sequence shown here is derived from an EMBL/GenBank/DDBJ whole genome shotgun (WGS) entry which is preliminary data.</text>
</comment>
<evidence type="ECO:0000256" key="2">
    <source>
        <dbReference type="ARBA" id="ARBA00022448"/>
    </source>
</evidence>
<feature type="domain" description="Mop" evidence="7">
    <location>
        <begin position="191"/>
        <end position="257"/>
    </location>
</feature>
<dbReference type="InterPro" id="IPR000847">
    <property type="entry name" value="LysR_HTH_N"/>
</dbReference>
<protein>
    <submittedName>
        <fullName evidence="8">Molybdate transport system regulatory protein</fullName>
    </submittedName>
</protein>
<evidence type="ECO:0000313" key="8">
    <source>
        <dbReference type="EMBL" id="PXV65698.1"/>
    </source>
</evidence>
<dbReference type="SUPFAM" id="SSF46785">
    <property type="entry name" value="Winged helix' DNA-binding domain"/>
    <property type="match status" value="1"/>
</dbReference>
<accession>A0A318E3H1</accession>
<dbReference type="GO" id="GO:0003700">
    <property type="term" value="F:DNA-binding transcription factor activity"/>
    <property type="evidence" value="ECO:0007669"/>
    <property type="project" value="InterPro"/>
</dbReference>
<keyword evidence="2 5" id="KW-0813">Transport</keyword>
<dbReference type="PIRSF" id="PIRSF005763">
    <property type="entry name" value="Txn_reg_ModE"/>
    <property type="match status" value="1"/>
</dbReference>
<dbReference type="InterPro" id="IPR036390">
    <property type="entry name" value="WH_DNA-bd_sf"/>
</dbReference>
<dbReference type="SUPFAM" id="SSF50331">
    <property type="entry name" value="MOP-like"/>
    <property type="match status" value="2"/>
</dbReference>
<evidence type="ECO:0000256" key="1">
    <source>
        <dbReference type="ARBA" id="ARBA00008110"/>
    </source>
</evidence>
<keyword evidence="4" id="KW-0677">Repeat</keyword>
<dbReference type="InterPro" id="IPR016462">
    <property type="entry name" value="ModE"/>
</dbReference>
<gene>
    <name evidence="8" type="ORF">C8D93_10977</name>
</gene>
<dbReference type="NCBIfam" id="TIGR00638">
    <property type="entry name" value="Mop"/>
    <property type="match status" value="2"/>
</dbReference>
<dbReference type="PANTHER" id="PTHR30432:SF1">
    <property type="entry name" value="DNA-BINDING TRANSCRIPTIONAL DUAL REGULATOR MODE"/>
    <property type="match status" value="1"/>
</dbReference>
<dbReference type="GO" id="GO:0015689">
    <property type="term" value="P:molybdate ion transport"/>
    <property type="evidence" value="ECO:0007669"/>
    <property type="project" value="UniProtKB-UniRule"/>
</dbReference>
<comment type="similarity">
    <text evidence="1 5">Belongs to the ModE family.</text>
</comment>
<dbReference type="InterPro" id="IPR008995">
    <property type="entry name" value="Mo/tungstate-bd_C_term_dom"/>
</dbReference>
<dbReference type="Pfam" id="PF00126">
    <property type="entry name" value="HTH_1"/>
    <property type="match status" value="1"/>
</dbReference>
<dbReference type="PANTHER" id="PTHR30432">
    <property type="entry name" value="TRANSCRIPTIONAL REGULATOR MODE"/>
    <property type="match status" value="1"/>
</dbReference>
<evidence type="ECO:0000259" key="7">
    <source>
        <dbReference type="PROSITE" id="PS51866"/>
    </source>
</evidence>
<keyword evidence="3 5" id="KW-0500">Molybdenum</keyword>
<feature type="region of interest" description="Required for dimer formation and molybdate binding" evidence="6">
    <location>
        <begin position="119"/>
        <end position="127"/>
    </location>
</feature>
<dbReference type="InterPro" id="IPR051815">
    <property type="entry name" value="Molybdate_resp_trans_reg"/>
</dbReference>
<dbReference type="AlphaFoldDB" id="A0A318E3H1"/>
<dbReference type="InterPro" id="IPR004606">
    <property type="entry name" value="Mop_domain"/>
</dbReference>
<dbReference type="EMBL" id="QICN01000009">
    <property type="protein sequence ID" value="PXV65698.1"/>
    <property type="molecule type" value="Genomic_DNA"/>
</dbReference>
<evidence type="ECO:0000313" key="9">
    <source>
        <dbReference type="Proteomes" id="UP000248330"/>
    </source>
</evidence>
<evidence type="ECO:0000256" key="6">
    <source>
        <dbReference type="PIRSR" id="PIRSR005763-1"/>
    </source>
</evidence>
<evidence type="ECO:0000256" key="3">
    <source>
        <dbReference type="ARBA" id="ARBA00022505"/>
    </source>
</evidence>
<dbReference type="Pfam" id="PF03459">
    <property type="entry name" value="TOBE"/>
    <property type="match status" value="2"/>
</dbReference>
<dbReference type="InterPro" id="IPR005116">
    <property type="entry name" value="Transp-assoc_OB_typ1"/>
</dbReference>
<evidence type="ECO:0000256" key="5">
    <source>
        <dbReference type="PIRNR" id="PIRNR005763"/>
    </source>
</evidence>